<name>A0AAV1I8E8_9CHLO</name>
<sequence>MVTPWLKLLGKGAPDPPMLHISLKRTGSVLKKAKAEVRQVSKAYLYAHHQLLDEFRNATHWPKHLLVQYAWQVEQEVDALSGLYVVFAVCLLAFLLVAISTLVAYDTKLKAFMADITGEDMQFSGPSAAAPAVKGD</sequence>
<keyword evidence="1" id="KW-1133">Transmembrane helix</keyword>
<keyword evidence="1" id="KW-0812">Transmembrane</keyword>
<gene>
    <name evidence="2" type="ORF">CVIRNUC_006342</name>
</gene>
<proteinExistence type="predicted"/>
<evidence type="ECO:0000256" key="1">
    <source>
        <dbReference type="SAM" id="Phobius"/>
    </source>
</evidence>
<keyword evidence="3" id="KW-1185">Reference proteome</keyword>
<dbReference type="EMBL" id="CAUYUE010000008">
    <property type="protein sequence ID" value="CAK0783146.1"/>
    <property type="molecule type" value="Genomic_DNA"/>
</dbReference>
<organism evidence="2 3">
    <name type="scientific">Coccomyxa viridis</name>
    <dbReference type="NCBI Taxonomy" id="1274662"/>
    <lineage>
        <taxon>Eukaryota</taxon>
        <taxon>Viridiplantae</taxon>
        <taxon>Chlorophyta</taxon>
        <taxon>core chlorophytes</taxon>
        <taxon>Trebouxiophyceae</taxon>
        <taxon>Trebouxiophyceae incertae sedis</taxon>
        <taxon>Coccomyxaceae</taxon>
        <taxon>Coccomyxa</taxon>
    </lineage>
</organism>
<evidence type="ECO:0000313" key="3">
    <source>
        <dbReference type="Proteomes" id="UP001314263"/>
    </source>
</evidence>
<protein>
    <submittedName>
        <fullName evidence="2">Uncharacterized protein</fullName>
    </submittedName>
</protein>
<accession>A0AAV1I8E8</accession>
<dbReference type="PANTHER" id="PTHR36768:SF1">
    <property type="entry name" value="ATP-DEPENDENT HELICASE_DEOXYRIBONUCLEASE SUBUNIT B"/>
    <property type="match status" value="1"/>
</dbReference>
<keyword evidence="1" id="KW-0472">Membrane</keyword>
<reference evidence="2 3" key="1">
    <citation type="submission" date="2023-10" db="EMBL/GenBank/DDBJ databases">
        <authorList>
            <person name="Maclean D."/>
            <person name="Macfadyen A."/>
        </authorList>
    </citation>
    <scope>NUCLEOTIDE SEQUENCE [LARGE SCALE GENOMIC DNA]</scope>
</reference>
<feature type="transmembrane region" description="Helical" evidence="1">
    <location>
        <begin position="83"/>
        <end position="105"/>
    </location>
</feature>
<dbReference type="Proteomes" id="UP001314263">
    <property type="component" value="Unassembled WGS sequence"/>
</dbReference>
<dbReference type="AlphaFoldDB" id="A0AAV1I8E8"/>
<evidence type="ECO:0000313" key="2">
    <source>
        <dbReference type="EMBL" id="CAK0783146.1"/>
    </source>
</evidence>
<comment type="caution">
    <text evidence="2">The sequence shown here is derived from an EMBL/GenBank/DDBJ whole genome shotgun (WGS) entry which is preliminary data.</text>
</comment>
<dbReference type="PANTHER" id="PTHR36768">
    <property type="entry name" value="ATP-DEPENDENT HELICASE/DEOXYRIBONUCLEASE SUBUNIT B"/>
    <property type="match status" value="1"/>
</dbReference>